<protein>
    <recommendedName>
        <fullName evidence="3">Peptidase M13 N-terminal domain-containing protein</fullName>
    </recommendedName>
</protein>
<dbReference type="InterPro" id="IPR042089">
    <property type="entry name" value="Peptidase_M13_dom_2"/>
</dbReference>
<dbReference type="AlphaFoldDB" id="A0A7R9AGT7"/>
<dbReference type="Gene3D" id="1.10.1380.10">
    <property type="entry name" value="Neutral endopeptidase , domain2"/>
    <property type="match status" value="1"/>
</dbReference>
<dbReference type="SUPFAM" id="SSF55486">
    <property type="entry name" value="Metalloproteases ('zincins'), catalytic domain"/>
    <property type="match status" value="1"/>
</dbReference>
<evidence type="ECO:0000256" key="1">
    <source>
        <dbReference type="ARBA" id="ARBA00007357"/>
    </source>
</evidence>
<gene>
    <name evidence="4" type="ORF">DSTB1V02_LOCUS13783</name>
</gene>
<evidence type="ECO:0000259" key="3">
    <source>
        <dbReference type="Pfam" id="PF05649"/>
    </source>
</evidence>
<dbReference type="EMBL" id="LR907078">
    <property type="protein sequence ID" value="CAD7254037.1"/>
    <property type="molecule type" value="Genomic_DNA"/>
</dbReference>
<dbReference type="Gene3D" id="3.40.390.10">
    <property type="entry name" value="Collagenase (Catalytic Domain)"/>
    <property type="match status" value="1"/>
</dbReference>
<dbReference type="GO" id="GO:0005886">
    <property type="term" value="C:plasma membrane"/>
    <property type="evidence" value="ECO:0007669"/>
    <property type="project" value="TreeGrafter"/>
</dbReference>
<dbReference type="Proteomes" id="UP000677054">
    <property type="component" value="Unassembled WGS sequence"/>
</dbReference>
<dbReference type="InterPro" id="IPR000718">
    <property type="entry name" value="Peptidase_M13"/>
</dbReference>
<dbReference type="PROSITE" id="PS51885">
    <property type="entry name" value="NEPRILYSIN"/>
    <property type="match status" value="1"/>
</dbReference>
<evidence type="ECO:0000313" key="5">
    <source>
        <dbReference type="Proteomes" id="UP000677054"/>
    </source>
</evidence>
<keyword evidence="5" id="KW-1185">Reference proteome</keyword>
<organism evidence="4">
    <name type="scientific">Darwinula stevensoni</name>
    <dbReference type="NCBI Taxonomy" id="69355"/>
    <lineage>
        <taxon>Eukaryota</taxon>
        <taxon>Metazoa</taxon>
        <taxon>Ecdysozoa</taxon>
        <taxon>Arthropoda</taxon>
        <taxon>Crustacea</taxon>
        <taxon>Oligostraca</taxon>
        <taxon>Ostracoda</taxon>
        <taxon>Podocopa</taxon>
        <taxon>Podocopida</taxon>
        <taxon>Darwinulocopina</taxon>
        <taxon>Darwinuloidea</taxon>
        <taxon>Darwinulidae</taxon>
        <taxon>Darwinula</taxon>
    </lineage>
</organism>
<dbReference type="PANTHER" id="PTHR11733">
    <property type="entry name" value="ZINC METALLOPROTEASE FAMILY M13 NEPRILYSIN-RELATED"/>
    <property type="match status" value="1"/>
</dbReference>
<feature type="domain" description="Peptidase M13 N-terminal" evidence="3">
    <location>
        <begin position="95"/>
        <end position="362"/>
    </location>
</feature>
<dbReference type="InterPro" id="IPR008753">
    <property type="entry name" value="Peptidase_M13_N"/>
</dbReference>
<dbReference type="InterPro" id="IPR024079">
    <property type="entry name" value="MetalloPept_cat_dom_sf"/>
</dbReference>
<dbReference type="GO" id="GO:0004222">
    <property type="term" value="F:metalloendopeptidase activity"/>
    <property type="evidence" value="ECO:0007669"/>
    <property type="project" value="InterPro"/>
</dbReference>
<dbReference type="OrthoDB" id="6359983at2759"/>
<accession>A0A7R9AGT7</accession>
<proteinExistence type="inferred from homology"/>
<dbReference type="Pfam" id="PF05649">
    <property type="entry name" value="Peptidase_M13_N"/>
    <property type="match status" value="1"/>
</dbReference>
<dbReference type="PANTHER" id="PTHR11733:SF238">
    <property type="entry name" value="FI07649P-RELATED"/>
    <property type="match status" value="1"/>
</dbReference>
<dbReference type="EMBL" id="CAJPEV010007561">
    <property type="protein sequence ID" value="CAG0904821.1"/>
    <property type="molecule type" value="Genomic_DNA"/>
</dbReference>
<dbReference type="GO" id="GO:0016485">
    <property type="term" value="P:protein processing"/>
    <property type="evidence" value="ECO:0007669"/>
    <property type="project" value="TreeGrafter"/>
</dbReference>
<evidence type="ECO:0000313" key="4">
    <source>
        <dbReference type="EMBL" id="CAD7254037.1"/>
    </source>
</evidence>
<name>A0A7R9AGT7_9CRUS</name>
<comment type="similarity">
    <text evidence="1">Belongs to the peptidase M13 family.</text>
</comment>
<evidence type="ECO:0000256" key="2">
    <source>
        <dbReference type="SAM" id="MobiDB-lite"/>
    </source>
</evidence>
<reference evidence="4" key="1">
    <citation type="submission" date="2020-11" db="EMBL/GenBank/DDBJ databases">
        <authorList>
            <person name="Tran Van P."/>
        </authorList>
    </citation>
    <scope>NUCLEOTIDE SEQUENCE</scope>
</reference>
<feature type="region of interest" description="Disordered" evidence="2">
    <location>
        <begin position="1"/>
        <end position="50"/>
    </location>
</feature>
<sequence>MFVDTLTGEPQENPFVPASFDDYDPESLGPEPERADPRPGNRTLSSNTSMDLLPPDLLPLASEVTFDLMRNVSGPEALVFWSLEMQKYMNTSADPCADFHEFACGSWGLHHHLSEDKAVMDTFEILREKVDHALRDILEQPEEVEAYMRANVEAKRFYRSCMDTDRIEQLGASPLQSLMRELGGWPAASGAWDEEGFDWLQLLIRLRGLNNMVLIRSYLGIDPGNHSDYTFFVDEPTLVMPTRDYYLEKEFAHVRDAYLEMAVNLTVLVGGSMERASVHAREMLRFETRLAELLTPAEEKRDYRELYAKMTTAELRENVTSEIDWLRYFREISDGRFNESDSIVIYSPAYFQRLVHLLRETPSWFVASRCCLLYEVDGRDRLTLILTMF</sequence>